<proteinExistence type="inferred from homology"/>
<comment type="similarity">
    <text evidence="4">Belongs to the complex I LYR family. SDHAF1 subfamily.</text>
</comment>
<dbReference type="GO" id="GO:0005759">
    <property type="term" value="C:mitochondrial matrix"/>
    <property type="evidence" value="ECO:0007669"/>
    <property type="project" value="UniProtKB-SubCell"/>
</dbReference>
<feature type="region of interest" description="Disordered" evidence="5">
    <location>
        <begin position="92"/>
        <end position="112"/>
    </location>
</feature>
<evidence type="ECO:0000256" key="5">
    <source>
        <dbReference type="SAM" id="MobiDB-lite"/>
    </source>
</evidence>
<accession>A0A2G8RLZ6</accession>
<dbReference type="OrthoDB" id="273010at2759"/>
<keyword evidence="3" id="KW-0143">Chaperone</keyword>
<evidence type="ECO:0000256" key="2">
    <source>
        <dbReference type="ARBA" id="ARBA00023128"/>
    </source>
</evidence>
<dbReference type="CDD" id="cd20268">
    <property type="entry name" value="Complex1_LYR_SDHAF1_LYRM8"/>
    <property type="match status" value="1"/>
</dbReference>
<evidence type="ECO:0000313" key="7">
    <source>
        <dbReference type="EMBL" id="PIL22535.1"/>
    </source>
</evidence>
<name>A0A2G8RLZ6_9APHY</name>
<dbReference type="InterPro" id="IPR045295">
    <property type="entry name" value="Complex1_LYR_SDHAF1_LYRM8"/>
</dbReference>
<evidence type="ECO:0000256" key="3">
    <source>
        <dbReference type="ARBA" id="ARBA00023186"/>
    </source>
</evidence>
<dbReference type="AlphaFoldDB" id="A0A2G8RLZ6"/>
<dbReference type="Pfam" id="PF05347">
    <property type="entry name" value="Complex1_LYR"/>
    <property type="match status" value="1"/>
</dbReference>
<reference evidence="7 8" key="1">
    <citation type="journal article" date="2015" name="Sci. Rep.">
        <title>Chromosome-level genome map provides insights into diverse defense mechanisms in the medicinal fungus Ganoderma sinense.</title>
        <authorList>
            <person name="Zhu Y."/>
            <person name="Xu J."/>
            <person name="Sun C."/>
            <person name="Zhou S."/>
            <person name="Xu H."/>
            <person name="Nelson D.R."/>
            <person name="Qian J."/>
            <person name="Song J."/>
            <person name="Luo H."/>
            <person name="Xiang L."/>
            <person name="Li Y."/>
            <person name="Xu Z."/>
            <person name="Ji A."/>
            <person name="Wang L."/>
            <person name="Lu S."/>
            <person name="Hayward A."/>
            <person name="Sun W."/>
            <person name="Li X."/>
            <person name="Schwartz D.C."/>
            <person name="Wang Y."/>
            <person name="Chen S."/>
        </authorList>
    </citation>
    <scope>NUCLEOTIDE SEQUENCE [LARGE SCALE GENOMIC DNA]</scope>
    <source>
        <strain evidence="7 8">ZZ0214-1</strain>
    </source>
</reference>
<evidence type="ECO:0000256" key="1">
    <source>
        <dbReference type="ARBA" id="ARBA00004305"/>
    </source>
</evidence>
<keyword evidence="8" id="KW-1185">Reference proteome</keyword>
<evidence type="ECO:0000256" key="4">
    <source>
        <dbReference type="ARBA" id="ARBA00025715"/>
    </source>
</evidence>
<protein>
    <recommendedName>
        <fullName evidence="6">Complex 1 LYR protein domain-containing protein</fullName>
    </recommendedName>
</protein>
<comment type="subcellular location">
    <subcellularLocation>
        <location evidence="1">Mitochondrion matrix</location>
    </subcellularLocation>
</comment>
<evidence type="ECO:0000313" key="8">
    <source>
        <dbReference type="Proteomes" id="UP000230002"/>
    </source>
</evidence>
<dbReference type="GO" id="GO:0034553">
    <property type="term" value="P:mitochondrial respiratory chain complex II assembly"/>
    <property type="evidence" value="ECO:0007669"/>
    <property type="project" value="InterPro"/>
</dbReference>
<dbReference type="STRING" id="1077348.A0A2G8RLZ6"/>
<dbReference type="InterPro" id="IPR008011">
    <property type="entry name" value="Complex1_LYR_dom"/>
</dbReference>
<dbReference type="PANTHER" id="PTHR13675:SF1">
    <property type="entry name" value="SUCCINATE DEHYDROGENASE ASSEMBLY FACTOR 1, MITOCHONDRIAL"/>
    <property type="match status" value="1"/>
</dbReference>
<dbReference type="PANTHER" id="PTHR13675">
    <property type="entry name" value="LYR MOTIF-CONTAINING PROTEIN 2"/>
    <property type="match status" value="1"/>
</dbReference>
<gene>
    <name evidence="7" type="ORF">GSI_15224</name>
</gene>
<feature type="domain" description="Complex 1 LYR protein" evidence="6">
    <location>
        <begin position="10"/>
        <end position="70"/>
    </location>
</feature>
<evidence type="ECO:0000259" key="6">
    <source>
        <dbReference type="Pfam" id="PF05347"/>
    </source>
</evidence>
<dbReference type="Proteomes" id="UP000230002">
    <property type="component" value="Unassembled WGS sequence"/>
</dbReference>
<organism evidence="7 8">
    <name type="scientific">Ganoderma sinense ZZ0214-1</name>
    <dbReference type="NCBI Taxonomy" id="1077348"/>
    <lineage>
        <taxon>Eukaryota</taxon>
        <taxon>Fungi</taxon>
        <taxon>Dikarya</taxon>
        <taxon>Basidiomycota</taxon>
        <taxon>Agaricomycotina</taxon>
        <taxon>Agaricomycetes</taxon>
        <taxon>Polyporales</taxon>
        <taxon>Polyporaceae</taxon>
        <taxon>Ganoderma</taxon>
    </lineage>
</organism>
<keyword evidence="2" id="KW-0496">Mitochondrion</keyword>
<dbReference type="EMBL" id="AYKW01000069">
    <property type="protein sequence ID" value="PIL22535.1"/>
    <property type="molecule type" value="Genomic_DNA"/>
</dbReference>
<sequence>MSLRRSGLQKEVLSLYRRALRMANAKPPAVQGKFRLFVRYTFKTQAAAVSPRDIAAIEHMLRRGRRQLEMYEDLKVRDCFVSTEMLHWAAQNPGRAGRPYAGSPDSGLGRTS</sequence>
<comment type="caution">
    <text evidence="7">The sequence shown here is derived from an EMBL/GenBank/DDBJ whole genome shotgun (WGS) entry which is preliminary data.</text>
</comment>